<proteinExistence type="predicted"/>
<feature type="transmembrane region" description="Helical" evidence="1">
    <location>
        <begin position="388"/>
        <end position="409"/>
    </location>
</feature>
<dbReference type="PANTHER" id="PTHR37305">
    <property type="entry name" value="INTEGRAL MEMBRANE PROTEIN-RELATED"/>
    <property type="match status" value="1"/>
</dbReference>
<gene>
    <name evidence="2" type="ORF">H9849_03005</name>
</gene>
<feature type="transmembrane region" description="Helical" evidence="1">
    <location>
        <begin position="237"/>
        <end position="261"/>
    </location>
</feature>
<sequence>MRIFTLEIKKILKTRVTWILLLTALLLSVLMAYLPVTFEGVSYQAENGERVQLNGLSAIHYAKDAGASLSGDVTTEKIQTAVGEYQEALLEYGVEDSFELPEDVYYDRLMIYQPLIHGVKEVFSDGKTGMAPGFLDITPEEVSTFYEKAPVRLKNLMRMEGSRQSDIDKAEEMYRKVETPFQYYEGVSGNSMDYQVLLIFLLTIFCAVIVSPVFAVEYQTGADDILHCTKHGRFRLAVVKIFAALVITGVTFLLCGILWILTTNTLFGWESTKTSMQMIFSVSSLPALTVGELEWANLLGSFLLFLSLMSLILFLSARIKNAAVALATAMFFCILPILTYIGAPAVLGNWLQCLLPGGALGLNNSLLYAMTELDFLHPGGLSVWNVHLMFLIAALWIPVLLIGTVWSYCRKKG</sequence>
<organism evidence="2 3">
    <name type="scientific">Candidatus Anaerobutyricum stercoripullorum</name>
    <dbReference type="NCBI Taxonomy" id="2838456"/>
    <lineage>
        <taxon>Bacteria</taxon>
        <taxon>Bacillati</taxon>
        <taxon>Bacillota</taxon>
        <taxon>Clostridia</taxon>
        <taxon>Lachnospirales</taxon>
        <taxon>Lachnospiraceae</taxon>
        <taxon>Anaerobutyricum</taxon>
    </lineage>
</organism>
<dbReference type="GO" id="GO:0140359">
    <property type="term" value="F:ABC-type transporter activity"/>
    <property type="evidence" value="ECO:0007669"/>
    <property type="project" value="InterPro"/>
</dbReference>
<dbReference type="EMBL" id="DXEQ01000088">
    <property type="protein sequence ID" value="HIX71971.1"/>
    <property type="molecule type" value="Genomic_DNA"/>
</dbReference>
<reference evidence="2" key="2">
    <citation type="submission" date="2021-04" db="EMBL/GenBank/DDBJ databases">
        <authorList>
            <person name="Gilroy R."/>
        </authorList>
    </citation>
    <scope>NUCLEOTIDE SEQUENCE</scope>
    <source>
        <strain evidence="2">ChiSxjej3B15-1167</strain>
    </source>
</reference>
<dbReference type="Proteomes" id="UP000886805">
    <property type="component" value="Unassembled WGS sequence"/>
</dbReference>
<evidence type="ECO:0000313" key="2">
    <source>
        <dbReference type="EMBL" id="HIX71971.1"/>
    </source>
</evidence>
<reference evidence="2" key="1">
    <citation type="journal article" date="2021" name="PeerJ">
        <title>Extensive microbial diversity within the chicken gut microbiome revealed by metagenomics and culture.</title>
        <authorList>
            <person name="Gilroy R."/>
            <person name="Ravi A."/>
            <person name="Getino M."/>
            <person name="Pursley I."/>
            <person name="Horton D.L."/>
            <person name="Alikhan N.F."/>
            <person name="Baker D."/>
            <person name="Gharbi K."/>
            <person name="Hall N."/>
            <person name="Watson M."/>
            <person name="Adriaenssens E.M."/>
            <person name="Foster-Nyarko E."/>
            <person name="Jarju S."/>
            <person name="Secka A."/>
            <person name="Antonio M."/>
            <person name="Oren A."/>
            <person name="Chaudhuri R.R."/>
            <person name="La Ragione R."/>
            <person name="Hildebrand F."/>
            <person name="Pallen M.J."/>
        </authorList>
    </citation>
    <scope>NUCLEOTIDE SEQUENCE</scope>
    <source>
        <strain evidence="2">ChiSxjej3B15-1167</strain>
    </source>
</reference>
<dbReference type="PANTHER" id="PTHR37305:SF1">
    <property type="entry name" value="MEMBRANE PROTEIN"/>
    <property type="match status" value="1"/>
</dbReference>
<name>A0A9D1X3U0_9FIRM</name>
<keyword evidence="1" id="KW-0472">Membrane</keyword>
<keyword evidence="1" id="KW-0812">Transmembrane</keyword>
<protein>
    <submittedName>
        <fullName evidence="2">ABC transporter permease</fullName>
    </submittedName>
</protein>
<dbReference type="GO" id="GO:0005886">
    <property type="term" value="C:plasma membrane"/>
    <property type="evidence" value="ECO:0007669"/>
    <property type="project" value="UniProtKB-SubCell"/>
</dbReference>
<feature type="transmembrane region" description="Helical" evidence="1">
    <location>
        <begin position="196"/>
        <end position="216"/>
    </location>
</feature>
<comment type="caution">
    <text evidence="2">The sequence shown here is derived from an EMBL/GenBank/DDBJ whole genome shotgun (WGS) entry which is preliminary data.</text>
</comment>
<evidence type="ECO:0000313" key="3">
    <source>
        <dbReference type="Proteomes" id="UP000886805"/>
    </source>
</evidence>
<keyword evidence="1" id="KW-1133">Transmembrane helix</keyword>
<feature type="transmembrane region" description="Helical" evidence="1">
    <location>
        <begin position="295"/>
        <end position="315"/>
    </location>
</feature>
<evidence type="ECO:0000256" key="1">
    <source>
        <dbReference type="SAM" id="Phobius"/>
    </source>
</evidence>
<dbReference type="AlphaFoldDB" id="A0A9D1X3U0"/>
<accession>A0A9D1X3U0</accession>
<dbReference type="Pfam" id="PF12679">
    <property type="entry name" value="ABC2_membrane_2"/>
    <property type="match status" value="1"/>
</dbReference>
<feature type="transmembrane region" description="Helical" evidence="1">
    <location>
        <begin position="322"/>
        <end position="341"/>
    </location>
</feature>